<dbReference type="AlphaFoldDB" id="A0A7U2F8U3"/>
<reference evidence="2" key="1">
    <citation type="journal article" date="2021" name="BMC Genomics">
        <title>Chromosome-level genome assembly and manually-curated proteome of model necrotroph Parastagonospora nodorum Sn15 reveals a genome-wide trove of candidate effector homologs, and redundancy of virulence-related functions within an accessory chromosome.</title>
        <authorList>
            <person name="Bertazzoni S."/>
            <person name="Jones D.A.B."/>
            <person name="Phan H.T."/>
            <person name="Tan K.-C."/>
            <person name="Hane J.K."/>
        </authorList>
    </citation>
    <scope>NUCLEOTIDE SEQUENCE [LARGE SCALE GENOMIC DNA]</scope>
    <source>
        <strain evidence="2">SN15 / ATCC MYA-4574 / FGSC 10173)</strain>
    </source>
</reference>
<organism evidence="1 2">
    <name type="scientific">Phaeosphaeria nodorum (strain SN15 / ATCC MYA-4574 / FGSC 10173)</name>
    <name type="common">Glume blotch fungus</name>
    <name type="synonym">Parastagonospora nodorum</name>
    <dbReference type="NCBI Taxonomy" id="321614"/>
    <lineage>
        <taxon>Eukaryota</taxon>
        <taxon>Fungi</taxon>
        <taxon>Dikarya</taxon>
        <taxon>Ascomycota</taxon>
        <taxon>Pezizomycotina</taxon>
        <taxon>Dothideomycetes</taxon>
        <taxon>Pleosporomycetidae</taxon>
        <taxon>Pleosporales</taxon>
        <taxon>Pleosporineae</taxon>
        <taxon>Phaeosphaeriaceae</taxon>
        <taxon>Parastagonospora</taxon>
    </lineage>
</organism>
<dbReference type="Proteomes" id="UP000663193">
    <property type="component" value="Chromosome 11"/>
</dbReference>
<proteinExistence type="predicted"/>
<keyword evidence="2" id="KW-1185">Reference proteome</keyword>
<evidence type="ECO:0000313" key="2">
    <source>
        <dbReference type="Proteomes" id="UP000663193"/>
    </source>
</evidence>
<dbReference type="EMBL" id="CP069033">
    <property type="protein sequence ID" value="QRD00797.1"/>
    <property type="molecule type" value="Genomic_DNA"/>
</dbReference>
<dbReference type="VEuPathDB" id="FungiDB:JI435_415790"/>
<name>A0A7U2F8U3_PHANO</name>
<accession>A0A7U2F8U3</accession>
<evidence type="ECO:0000313" key="1">
    <source>
        <dbReference type="EMBL" id="QRD00797.1"/>
    </source>
</evidence>
<protein>
    <submittedName>
        <fullName evidence="1">Uncharacterized protein</fullName>
    </submittedName>
</protein>
<gene>
    <name evidence="1" type="ORF">JI435_415790</name>
</gene>
<sequence length="78" mass="8545">MAYSSLSKYSGNILVTKRGYSRWHFVRYPAAYVSVKGVLGSRFSGACCMPAPTPVRRRDHGTANGQKMSVDAAVQSCR</sequence>